<evidence type="ECO:0000256" key="1">
    <source>
        <dbReference type="SAM" id="MobiDB-lite"/>
    </source>
</evidence>
<organism evidence="2 3">
    <name type="scientific">Platanthera guangdongensis</name>
    <dbReference type="NCBI Taxonomy" id="2320717"/>
    <lineage>
        <taxon>Eukaryota</taxon>
        <taxon>Viridiplantae</taxon>
        <taxon>Streptophyta</taxon>
        <taxon>Embryophyta</taxon>
        <taxon>Tracheophyta</taxon>
        <taxon>Spermatophyta</taxon>
        <taxon>Magnoliopsida</taxon>
        <taxon>Liliopsida</taxon>
        <taxon>Asparagales</taxon>
        <taxon>Orchidaceae</taxon>
        <taxon>Orchidoideae</taxon>
        <taxon>Orchideae</taxon>
        <taxon>Orchidinae</taxon>
        <taxon>Platanthera</taxon>
    </lineage>
</organism>
<protein>
    <submittedName>
        <fullName evidence="2">Uncharacterized protein</fullName>
    </submittedName>
</protein>
<comment type="caution">
    <text evidence="2">The sequence shown here is derived from an EMBL/GenBank/DDBJ whole genome shotgun (WGS) entry which is preliminary data.</text>
</comment>
<feature type="region of interest" description="Disordered" evidence="1">
    <location>
        <begin position="127"/>
        <end position="150"/>
    </location>
</feature>
<name>A0ABR2M8U4_9ASPA</name>
<keyword evidence="3" id="KW-1185">Reference proteome</keyword>
<proteinExistence type="predicted"/>
<evidence type="ECO:0000313" key="3">
    <source>
        <dbReference type="Proteomes" id="UP001412067"/>
    </source>
</evidence>
<gene>
    <name evidence="2" type="ORF">KSP40_PGU014853</name>
</gene>
<reference evidence="2 3" key="1">
    <citation type="journal article" date="2022" name="Nat. Plants">
        <title>Genomes of leafy and leafless Platanthera orchids illuminate the evolution of mycoheterotrophy.</title>
        <authorList>
            <person name="Li M.H."/>
            <person name="Liu K.W."/>
            <person name="Li Z."/>
            <person name="Lu H.C."/>
            <person name="Ye Q.L."/>
            <person name="Zhang D."/>
            <person name="Wang J.Y."/>
            <person name="Li Y.F."/>
            <person name="Zhong Z.M."/>
            <person name="Liu X."/>
            <person name="Yu X."/>
            <person name="Liu D.K."/>
            <person name="Tu X.D."/>
            <person name="Liu B."/>
            <person name="Hao Y."/>
            <person name="Liao X.Y."/>
            <person name="Jiang Y.T."/>
            <person name="Sun W.H."/>
            <person name="Chen J."/>
            <person name="Chen Y.Q."/>
            <person name="Ai Y."/>
            <person name="Zhai J.W."/>
            <person name="Wu S.S."/>
            <person name="Zhou Z."/>
            <person name="Hsiao Y.Y."/>
            <person name="Wu W.L."/>
            <person name="Chen Y.Y."/>
            <person name="Lin Y.F."/>
            <person name="Hsu J.L."/>
            <person name="Li C.Y."/>
            <person name="Wang Z.W."/>
            <person name="Zhao X."/>
            <person name="Zhong W.Y."/>
            <person name="Ma X.K."/>
            <person name="Ma L."/>
            <person name="Huang J."/>
            <person name="Chen G.Z."/>
            <person name="Huang M.Z."/>
            <person name="Huang L."/>
            <person name="Peng D.H."/>
            <person name="Luo Y.B."/>
            <person name="Zou S.Q."/>
            <person name="Chen S.P."/>
            <person name="Lan S."/>
            <person name="Tsai W.C."/>
            <person name="Van de Peer Y."/>
            <person name="Liu Z.J."/>
        </authorList>
    </citation>
    <scope>NUCLEOTIDE SEQUENCE [LARGE SCALE GENOMIC DNA]</scope>
    <source>
        <strain evidence="2">Lor288</strain>
    </source>
</reference>
<dbReference type="Proteomes" id="UP001412067">
    <property type="component" value="Unassembled WGS sequence"/>
</dbReference>
<sequence length="234" mass="26230">MLRSSPPANLNLQSAGLLVILLRSLSGSLGGWFWSSKGRSSAKSQAVLQSHRVVSLQLSVVLLFPPLVWPQDFPLMDGVLPLLCRCKNISSQSRVAMTNYRKNKREITRFKDCKRLVRMVQEFDAASQSRGAEPQSFEVQRGAQPQGSGASKGGVFFLKEENDQFMRVEVTGETLVKEKNDQSMRVKVTMGTLVKTGLPAGLPAPFSVDSRLEFYWRFQHPRTIPAKNYEKKVK</sequence>
<evidence type="ECO:0000313" key="2">
    <source>
        <dbReference type="EMBL" id="KAK8960451.1"/>
    </source>
</evidence>
<dbReference type="EMBL" id="JBBWWR010000010">
    <property type="protein sequence ID" value="KAK8960451.1"/>
    <property type="molecule type" value="Genomic_DNA"/>
</dbReference>
<accession>A0ABR2M8U4</accession>